<name>Q0W2E4_METAR</name>
<evidence type="ECO:0000313" key="1">
    <source>
        <dbReference type="EMBL" id="CAJ37449.1"/>
    </source>
</evidence>
<dbReference type="AlphaFoldDB" id="Q0W2E4"/>
<gene>
    <name evidence="1" type="ORF">RCIX2355</name>
</gene>
<dbReference type="InterPro" id="IPR021247">
    <property type="entry name" value="DUF2785"/>
</dbReference>
<dbReference type="Pfam" id="PF10978">
    <property type="entry name" value="DUF2785"/>
    <property type="match status" value="1"/>
</dbReference>
<evidence type="ECO:0000313" key="2">
    <source>
        <dbReference type="Proteomes" id="UP000000663"/>
    </source>
</evidence>
<proteinExistence type="predicted"/>
<dbReference type="KEGG" id="rci:RCIX2355"/>
<dbReference type="EMBL" id="AM114193">
    <property type="protein sequence ID" value="CAJ37449.1"/>
    <property type="molecule type" value="Genomic_DNA"/>
</dbReference>
<evidence type="ECO:0008006" key="3">
    <source>
        <dbReference type="Google" id="ProtNLM"/>
    </source>
</evidence>
<dbReference type="Proteomes" id="UP000000663">
    <property type="component" value="Chromosome"/>
</dbReference>
<accession>Q0W2E4</accession>
<sequence>MTTTVQTLKERLSSIRGNPGQSMVDTSLVSEMLASIGSTDPVLRDDLIYETFAGWIETDQFSPGELKRLLNVCLDDSHAFYRIGEEGTDSVFTRTFSLLVVALILDAHRRNSFLTPEDVREVKAKMVRYMAEEKDVRGYVGEKGWAHSTAHAADVLGELAKCGELEDKQDLLDILHVISEKVIIGNYIYIHKEDERLARAVVGIFGRGILDDREIAGWLERFGDIQKSGSHPGDDYLRNNVKMFLRSLYFRLSPDGSEGQIRPLIESVLQKLSKF</sequence>
<dbReference type="RefSeq" id="WP_012035132.1">
    <property type="nucleotide sequence ID" value="NC_009464.1"/>
</dbReference>
<dbReference type="GeneID" id="5143881"/>
<reference evidence="1 2" key="1">
    <citation type="journal article" date="2006" name="Science">
        <title>Genome of rice cluster I archaea -- the key methane producers in the rice rhizosphere.</title>
        <authorList>
            <person name="Erkel C."/>
            <person name="Kube M."/>
            <person name="Reinhardt R."/>
            <person name="Liesack W."/>
        </authorList>
    </citation>
    <scope>NUCLEOTIDE SEQUENCE [LARGE SCALE GENOMIC DNA]</scope>
    <source>
        <strain evidence="2">DSM 22066 / NBRC 105507 / MRE50</strain>
    </source>
</reference>
<organism evidence="1 2">
    <name type="scientific">Methanocella arvoryzae (strain DSM 22066 / NBRC 105507 / MRE50)</name>
    <dbReference type="NCBI Taxonomy" id="351160"/>
    <lineage>
        <taxon>Archaea</taxon>
        <taxon>Methanobacteriati</taxon>
        <taxon>Methanobacteriota</taxon>
        <taxon>Stenosarchaea group</taxon>
        <taxon>Methanomicrobia</taxon>
        <taxon>Methanocellales</taxon>
        <taxon>Methanocellaceae</taxon>
        <taxon>Methanocella</taxon>
    </lineage>
</organism>
<protein>
    <recommendedName>
        <fullName evidence="3">DUF2785 domain-containing protein</fullName>
    </recommendedName>
</protein>
<keyword evidence="2" id="KW-1185">Reference proteome</keyword>